<reference evidence="2 3" key="1">
    <citation type="journal article" date="2017" name="Genome Announc.">
        <title>Genome sequence of the saprophytic ascomycete Epicoccum nigrum ICMP 19927 strain isolated from New Zealand.</title>
        <authorList>
            <person name="Fokin M."/>
            <person name="Fleetwood D."/>
            <person name="Weir B.S."/>
            <person name="Villas-Boas S.G."/>
        </authorList>
    </citation>
    <scope>NUCLEOTIDE SEQUENCE [LARGE SCALE GENOMIC DNA]</scope>
    <source>
        <strain evidence="2 3">ICMP 19927</strain>
    </source>
</reference>
<accession>A0A1Y2MBT7</accession>
<dbReference type="EMBL" id="KZ107839">
    <property type="protein sequence ID" value="OSS52947.1"/>
    <property type="molecule type" value="Genomic_DNA"/>
</dbReference>
<feature type="compositionally biased region" description="Polar residues" evidence="1">
    <location>
        <begin position="19"/>
        <end position="37"/>
    </location>
</feature>
<evidence type="ECO:0000313" key="2">
    <source>
        <dbReference type="EMBL" id="OSS52947.1"/>
    </source>
</evidence>
<evidence type="ECO:0000313" key="3">
    <source>
        <dbReference type="Proteomes" id="UP000193240"/>
    </source>
</evidence>
<feature type="region of interest" description="Disordered" evidence="1">
    <location>
        <begin position="1"/>
        <end position="44"/>
    </location>
</feature>
<organism evidence="2 3">
    <name type="scientific">Epicoccum nigrum</name>
    <name type="common">Soil fungus</name>
    <name type="synonym">Epicoccum purpurascens</name>
    <dbReference type="NCBI Taxonomy" id="105696"/>
    <lineage>
        <taxon>Eukaryota</taxon>
        <taxon>Fungi</taxon>
        <taxon>Dikarya</taxon>
        <taxon>Ascomycota</taxon>
        <taxon>Pezizomycotina</taxon>
        <taxon>Dothideomycetes</taxon>
        <taxon>Pleosporomycetidae</taxon>
        <taxon>Pleosporales</taxon>
        <taxon>Pleosporineae</taxon>
        <taxon>Didymellaceae</taxon>
        <taxon>Epicoccum</taxon>
    </lineage>
</organism>
<sequence>MVPPKLVINEPSPIHGGRNDQSSKPPIIGITQSTSQPADPDAPSFLTTLPAEIRNAIYKILFTRAGPIEIYDKADQREYPSWIENSDFFDEEAELEAASYMRRKTRLRPRNQPSKDLSTDQLQLRRYSRHERLIESIDINIYNDTRDAGGKPENMVYYGGSSEDDAKVRINIDEADGNFTLSLDPALSYKGLPWKVHQRIAEYVLSPCKQLEFDLQSHTVTGLERSVIQLDRRYRSFAQALLARSHRFTLSMETSETKTSFNNFAKLREWWRGPYGKLFATRIDDPPGHKILLNFNAPNTSLASLRINVVSFIRLTYFMNKNTTVRIISRSAGASICADEAYEIKLQTLRRRCFVLLSAMLLHKPTRASLPAPDIWIDGTGIPIEVAWSVPKAGRLRRGSDFPLDAAALCETGADYIAEITSTQKTDSWPRAAVLNCGIRCDSLKTNTSLMSMWLSLRAFDWIVDRPKSKS</sequence>
<keyword evidence="3" id="KW-1185">Reference proteome</keyword>
<gene>
    <name evidence="2" type="ORF">B5807_01903</name>
</gene>
<protein>
    <submittedName>
        <fullName evidence="2">Uncharacterized protein</fullName>
    </submittedName>
</protein>
<evidence type="ECO:0000256" key="1">
    <source>
        <dbReference type="SAM" id="MobiDB-lite"/>
    </source>
</evidence>
<dbReference type="AlphaFoldDB" id="A0A1Y2MBT7"/>
<dbReference type="InParanoid" id="A0A1Y2MBT7"/>
<dbReference type="Proteomes" id="UP000193240">
    <property type="component" value="Unassembled WGS sequence"/>
</dbReference>
<proteinExistence type="predicted"/>
<name>A0A1Y2MBT7_EPING</name>